<evidence type="ECO:0000313" key="1">
    <source>
        <dbReference type="EMBL" id="MTW11608.1"/>
    </source>
</evidence>
<dbReference type="EMBL" id="WNKX01000009">
    <property type="protein sequence ID" value="MTW11608.1"/>
    <property type="molecule type" value="Genomic_DNA"/>
</dbReference>
<organism evidence="1 2">
    <name type="scientific">Massilia eburnea</name>
    <dbReference type="NCBI Taxonomy" id="1776165"/>
    <lineage>
        <taxon>Bacteria</taxon>
        <taxon>Pseudomonadati</taxon>
        <taxon>Pseudomonadota</taxon>
        <taxon>Betaproteobacteria</taxon>
        <taxon>Burkholderiales</taxon>
        <taxon>Oxalobacteraceae</taxon>
        <taxon>Telluria group</taxon>
        <taxon>Massilia</taxon>
    </lineage>
</organism>
<dbReference type="AlphaFoldDB" id="A0A6L6QGI8"/>
<reference evidence="1 2" key="1">
    <citation type="submission" date="2019-11" db="EMBL/GenBank/DDBJ databases">
        <title>Type strains purchased from KCTC, JCM and DSMZ.</title>
        <authorList>
            <person name="Lu H."/>
        </authorList>
    </citation>
    <scope>NUCLEOTIDE SEQUENCE [LARGE SCALE GENOMIC DNA]</scope>
    <source>
        <strain evidence="1 2">JCM 31587</strain>
    </source>
</reference>
<comment type="caution">
    <text evidence="1">The sequence shown here is derived from an EMBL/GenBank/DDBJ whole genome shotgun (WGS) entry which is preliminary data.</text>
</comment>
<gene>
    <name evidence="1" type="ORF">GM658_13465</name>
</gene>
<evidence type="ECO:0000313" key="2">
    <source>
        <dbReference type="Proteomes" id="UP000472320"/>
    </source>
</evidence>
<sequence>MLGLDDKKWKELHGGYRIPYDASIALRSMKDGQDVWDELWNELHHQGDVGVASYAAIPQIVSYAAAASVRDWNFYGFVATIEVERHRRNNPELPIWLKADYENALARAYALALADLGLSTDSATTQAILSVLALAKGELKLGAMLSGLDTSELEEWLEKRLAWSEVYGE</sequence>
<accession>A0A6L6QGI8</accession>
<dbReference type="OrthoDB" id="796912at2"/>
<proteinExistence type="predicted"/>
<protein>
    <submittedName>
        <fullName evidence="1">Uncharacterized protein</fullName>
    </submittedName>
</protein>
<dbReference type="RefSeq" id="WP_155454566.1">
    <property type="nucleotide sequence ID" value="NZ_WNKX01000009.1"/>
</dbReference>
<dbReference type="Proteomes" id="UP000472320">
    <property type="component" value="Unassembled WGS sequence"/>
</dbReference>
<keyword evidence="2" id="KW-1185">Reference proteome</keyword>
<name>A0A6L6QGI8_9BURK</name>